<dbReference type="Gene3D" id="3.90.1300.10">
    <property type="entry name" value="Amidase signature (AS) domain"/>
    <property type="match status" value="1"/>
</dbReference>
<dbReference type="Pfam" id="PF01425">
    <property type="entry name" value="Amidase"/>
    <property type="match status" value="1"/>
</dbReference>
<evidence type="ECO:0000259" key="1">
    <source>
        <dbReference type="Pfam" id="PF01425"/>
    </source>
</evidence>
<dbReference type="GO" id="GO:0003824">
    <property type="term" value="F:catalytic activity"/>
    <property type="evidence" value="ECO:0007669"/>
    <property type="project" value="InterPro"/>
</dbReference>
<dbReference type="InterPro" id="IPR000120">
    <property type="entry name" value="Amidase"/>
</dbReference>
<proteinExistence type="predicted"/>
<dbReference type="SUPFAM" id="SSF75304">
    <property type="entry name" value="Amidase signature (AS) enzymes"/>
    <property type="match status" value="1"/>
</dbReference>
<dbReference type="PANTHER" id="PTHR11895:SF76">
    <property type="entry name" value="INDOLEACETAMIDE HYDROLASE"/>
    <property type="match status" value="1"/>
</dbReference>
<accession>A0A9Q2CAP7</accession>
<evidence type="ECO:0000313" key="3">
    <source>
        <dbReference type="Proteomes" id="UP001199322"/>
    </source>
</evidence>
<gene>
    <name evidence="2" type="ORF">DEE74_08980</name>
</gene>
<dbReference type="PANTHER" id="PTHR11895">
    <property type="entry name" value="TRANSAMIDASE"/>
    <property type="match status" value="1"/>
</dbReference>
<dbReference type="InterPro" id="IPR023631">
    <property type="entry name" value="Amidase_dom"/>
</dbReference>
<sequence>MQANPSHAATPAAANEEIVQWSAIELSRRIHARDVSCVEVMEAFLAQIDRHNPTVNAVVARIDAESAIDQARERDVLLSQGLSGGWMHGFPQAPKDLAATAGMVTAMGSLAMARNVPTHDSIVVERIRRQGTVLIGKTNTPEFGLGSHTYNRVYGTTRNAWNPERSAGGSSGGTAAALALNMLPVADGSDMMGSLRNPAAWNNIYGLRPSLGRVPYGPTGDVFFQQLGTEGPMARNPQDLAWLLATQAGYDPRAPLSLSDDPACFLQPLHRDFRQARIGWLGDFGGYLAVDREVLAVNEHALDTFDALGCHVETVRPFFAMDALWECWCTLRALSVSGNLGLLYANAATRDLLKPEAIWEIEHGRSRTAIDINRAIATRASWYQALLRQFAHYDFLVLPCTQVAPFPAEEHWPKTVAGRAMDTYHRWMEVVIGATLAGVPAASLPSGLTADGLPLGLQVIAPPRSEFALLQLAAAWHEAFAPARAASPLLTLLG</sequence>
<name>A0A9Q2CAP7_RALPI</name>
<dbReference type="EMBL" id="QGBI01000006">
    <property type="protein sequence ID" value="MBX3889994.1"/>
    <property type="molecule type" value="Genomic_DNA"/>
</dbReference>
<dbReference type="RefSeq" id="WP_116575706.1">
    <property type="nucleotide sequence ID" value="NZ_JACBXL010000026.1"/>
</dbReference>
<dbReference type="InterPro" id="IPR036928">
    <property type="entry name" value="AS_sf"/>
</dbReference>
<comment type="caution">
    <text evidence="2">The sequence shown here is derived from an EMBL/GenBank/DDBJ whole genome shotgun (WGS) entry which is preliminary data.</text>
</comment>
<dbReference type="AlphaFoldDB" id="A0A9Q2CAP7"/>
<reference evidence="2" key="1">
    <citation type="submission" date="2018-06" db="EMBL/GenBank/DDBJ databases">
        <authorList>
            <person name="O'Rourke A."/>
        </authorList>
    </citation>
    <scope>NUCLEOTIDE SEQUENCE</scope>
    <source>
        <strain evidence="2">132550021-3</strain>
    </source>
</reference>
<dbReference type="NCBIfam" id="NF005686">
    <property type="entry name" value="PRK07486.1"/>
    <property type="match status" value="1"/>
</dbReference>
<dbReference type="Proteomes" id="UP001199322">
    <property type="component" value="Unassembled WGS sequence"/>
</dbReference>
<evidence type="ECO:0000313" key="2">
    <source>
        <dbReference type="EMBL" id="MBX3889994.1"/>
    </source>
</evidence>
<feature type="domain" description="Amidase" evidence="1">
    <location>
        <begin position="39"/>
        <end position="470"/>
    </location>
</feature>
<organism evidence="2 3">
    <name type="scientific">Ralstonia pickettii</name>
    <name type="common">Burkholderia pickettii</name>
    <dbReference type="NCBI Taxonomy" id="329"/>
    <lineage>
        <taxon>Bacteria</taxon>
        <taxon>Pseudomonadati</taxon>
        <taxon>Pseudomonadota</taxon>
        <taxon>Betaproteobacteria</taxon>
        <taxon>Burkholderiales</taxon>
        <taxon>Burkholderiaceae</taxon>
        <taxon>Ralstonia</taxon>
    </lineage>
</organism>
<protein>
    <submittedName>
        <fullName evidence="2">Amidase</fullName>
    </submittedName>
</protein>